<name>A0A7Z0I0K3_9RHOB</name>
<dbReference type="InterPro" id="IPR058548">
    <property type="entry name" value="MlaB-like_STAS"/>
</dbReference>
<evidence type="ECO:0000313" key="2">
    <source>
        <dbReference type="EMBL" id="NYS25721.1"/>
    </source>
</evidence>
<dbReference type="Gene3D" id="3.30.750.24">
    <property type="entry name" value="STAS domain"/>
    <property type="match status" value="1"/>
</dbReference>
<dbReference type="Proteomes" id="UP000529417">
    <property type="component" value="Unassembled WGS sequence"/>
</dbReference>
<gene>
    <name evidence="2" type="ORF">HUK65_12030</name>
</gene>
<dbReference type="InterPro" id="IPR036513">
    <property type="entry name" value="STAS_dom_sf"/>
</dbReference>
<dbReference type="EMBL" id="JACBXS010000024">
    <property type="protein sequence ID" value="NYS25721.1"/>
    <property type="molecule type" value="Genomic_DNA"/>
</dbReference>
<feature type="domain" description="MlaB-like STAS" evidence="1">
    <location>
        <begin position="57"/>
        <end position="132"/>
    </location>
</feature>
<protein>
    <submittedName>
        <fullName evidence="2">STAS domain-containing protein</fullName>
    </submittedName>
</protein>
<evidence type="ECO:0000259" key="1">
    <source>
        <dbReference type="Pfam" id="PF13466"/>
    </source>
</evidence>
<dbReference type="AlphaFoldDB" id="A0A7Z0I0K3"/>
<sequence>MQRRSFARGAETRAPKGIVNPRLVAIPKRNSEPSLPFRLFRMSVRPRGSSRVVSVPLPEILDLGGATRVAAQLRELRGQDVQIEAGDLQRLSGIGLEMLVAAQMQWRADGKAFSIANWSEDTIRTLTLLGADPSDLCGVS</sequence>
<accession>A0A7Z0I0K3</accession>
<keyword evidence="3" id="KW-1185">Reference proteome</keyword>
<dbReference type="Pfam" id="PF13466">
    <property type="entry name" value="STAS_2"/>
    <property type="match status" value="1"/>
</dbReference>
<proteinExistence type="predicted"/>
<evidence type="ECO:0000313" key="3">
    <source>
        <dbReference type="Proteomes" id="UP000529417"/>
    </source>
</evidence>
<organism evidence="2 3">
    <name type="scientific">Rhabdonatronobacter sediminivivens</name>
    <dbReference type="NCBI Taxonomy" id="2743469"/>
    <lineage>
        <taxon>Bacteria</taxon>
        <taxon>Pseudomonadati</taxon>
        <taxon>Pseudomonadota</taxon>
        <taxon>Alphaproteobacteria</taxon>
        <taxon>Rhodobacterales</taxon>
        <taxon>Paracoccaceae</taxon>
        <taxon>Rhabdonatronobacter</taxon>
    </lineage>
</organism>
<dbReference type="SUPFAM" id="SSF52091">
    <property type="entry name" value="SpoIIaa-like"/>
    <property type="match status" value="1"/>
</dbReference>
<comment type="caution">
    <text evidence="2">The sequence shown here is derived from an EMBL/GenBank/DDBJ whole genome shotgun (WGS) entry which is preliminary data.</text>
</comment>
<reference evidence="2 3" key="1">
    <citation type="journal article" date="2000" name="Arch. Microbiol.">
        <title>Rhodobaca bogoriensis gen. nov. and sp. nov., an alkaliphilic purple nonsulfur bacterium from African Rift Valley soda lakes.</title>
        <authorList>
            <person name="Milford A.D."/>
            <person name="Achenbach L.A."/>
            <person name="Jung D.O."/>
            <person name="Madigan M.T."/>
        </authorList>
    </citation>
    <scope>NUCLEOTIDE SEQUENCE [LARGE SCALE GENOMIC DNA]</scope>
    <source>
        <strain evidence="2 3">2376</strain>
    </source>
</reference>